<proteinExistence type="inferred from homology"/>
<dbReference type="GO" id="GO:0031969">
    <property type="term" value="C:chloroplast membrane"/>
    <property type="evidence" value="ECO:0007669"/>
    <property type="project" value="UniProtKB-SubCell"/>
</dbReference>
<dbReference type="InterPro" id="IPR044502">
    <property type="entry name" value="AtHST-like"/>
</dbReference>
<evidence type="ECO:0000256" key="4">
    <source>
        <dbReference type="ARBA" id="ARBA00022640"/>
    </source>
</evidence>
<dbReference type="CDD" id="cd13960">
    <property type="entry name" value="PT_UbiA_HPT1"/>
    <property type="match status" value="1"/>
</dbReference>
<accession>A0A484MJH0</accession>
<evidence type="ECO:0000256" key="1">
    <source>
        <dbReference type="ARBA" id="ARBA00004508"/>
    </source>
</evidence>
<keyword evidence="3" id="KW-0150">Chloroplast</keyword>
<dbReference type="EMBL" id="OOIL02003480">
    <property type="protein sequence ID" value="VFQ88194.1"/>
    <property type="molecule type" value="Genomic_DNA"/>
</dbReference>
<dbReference type="GO" id="GO:0004659">
    <property type="term" value="F:prenyltransferase activity"/>
    <property type="evidence" value="ECO:0007669"/>
    <property type="project" value="InterPro"/>
</dbReference>
<keyword evidence="5" id="KW-0808">Transferase</keyword>
<feature type="transmembrane region" description="Helical" evidence="10">
    <location>
        <begin position="315"/>
        <end position="335"/>
    </location>
</feature>
<dbReference type="InterPro" id="IPR000537">
    <property type="entry name" value="UbiA_prenyltransferase"/>
</dbReference>
<feature type="transmembrane region" description="Helical" evidence="10">
    <location>
        <begin position="134"/>
        <end position="159"/>
    </location>
</feature>
<dbReference type="Gene3D" id="1.10.357.140">
    <property type="entry name" value="UbiA prenyltransferase"/>
    <property type="match status" value="1"/>
</dbReference>
<reference evidence="11 12" key="1">
    <citation type="submission" date="2018-04" db="EMBL/GenBank/DDBJ databases">
        <authorList>
            <person name="Vogel A."/>
        </authorList>
    </citation>
    <scope>NUCLEOTIDE SEQUENCE [LARGE SCALE GENOMIC DNA]</scope>
</reference>
<feature type="transmembrane region" description="Helical" evidence="10">
    <location>
        <begin position="110"/>
        <end position="128"/>
    </location>
</feature>
<dbReference type="NCBIfam" id="NF009525">
    <property type="entry name" value="PRK12887.1"/>
    <property type="match status" value="1"/>
</dbReference>
<evidence type="ECO:0000313" key="12">
    <source>
        <dbReference type="Proteomes" id="UP000595140"/>
    </source>
</evidence>
<feature type="transmembrane region" description="Helical" evidence="10">
    <location>
        <begin position="179"/>
        <end position="199"/>
    </location>
</feature>
<comment type="subcellular location">
    <subcellularLocation>
        <location evidence="1">Plastid</location>
        <location evidence="1">Chloroplast membrane</location>
        <topology evidence="1">Multi-pass membrane protein</topology>
    </subcellularLocation>
</comment>
<evidence type="ECO:0000256" key="6">
    <source>
        <dbReference type="ARBA" id="ARBA00022692"/>
    </source>
</evidence>
<keyword evidence="4" id="KW-0934">Plastid</keyword>
<evidence type="ECO:0000256" key="10">
    <source>
        <dbReference type="SAM" id="Phobius"/>
    </source>
</evidence>
<evidence type="ECO:0008006" key="13">
    <source>
        <dbReference type="Google" id="ProtNLM"/>
    </source>
</evidence>
<feature type="transmembrane region" description="Helical" evidence="10">
    <location>
        <begin position="235"/>
        <end position="257"/>
    </location>
</feature>
<evidence type="ECO:0000256" key="5">
    <source>
        <dbReference type="ARBA" id="ARBA00022679"/>
    </source>
</evidence>
<dbReference type="OrthoDB" id="1502398at2759"/>
<feature type="transmembrane region" description="Helical" evidence="10">
    <location>
        <begin position="341"/>
        <end position="359"/>
    </location>
</feature>
<feature type="transmembrane region" description="Helical" evidence="10">
    <location>
        <begin position="205"/>
        <end position="223"/>
    </location>
</feature>
<feature type="transmembrane region" description="Helical" evidence="10">
    <location>
        <begin position="371"/>
        <end position="390"/>
    </location>
</feature>
<sequence>MSTAAGSLVSPLFRYHSDSYRIPQVSKWKTWNGRAQYLEMPMHFQRRLSTEQHHRSSAGSINSFRSRLKERFSVNASSDHPLEFESSNNPLKSIQGTVDAFYRFSRPHTVIGTALSIVSVSLLAVEKLSDISPLFFTGVLEAIVPALLMNIYIVGLNQLSDIEIDKVNKPYLPLASGEYSVKTGVLIISSFAVMSFWLATVVRSWPLFWALLISFGLGTAYSINLPLLRWKRFALVAAMCILAVRAVIVQMAFYLHIQTHVYGRPAVFSKPLIFATAFMSFFSVVIALFKDIPDIVGDKIFGIRSFTVRLGQERVFWICISLLQMAYFVAILVGASSSCTWSKYLTVFGHAALALILWSNARSMDFSRKEAITSFYMFIWKLFYAEYLLIPFVR</sequence>
<gene>
    <name evidence="11" type="ORF">CCAM_LOCUS29970</name>
</gene>
<evidence type="ECO:0000256" key="8">
    <source>
        <dbReference type="ARBA" id="ARBA00022989"/>
    </source>
</evidence>
<organism evidence="11 12">
    <name type="scientific">Cuscuta campestris</name>
    <dbReference type="NCBI Taxonomy" id="132261"/>
    <lineage>
        <taxon>Eukaryota</taxon>
        <taxon>Viridiplantae</taxon>
        <taxon>Streptophyta</taxon>
        <taxon>Embryophyta</taxon>
        <taxon>Tracheophyta</taxon>
        <taxon>Spermatophyta</taxon>
        <taxon>Magnoliopsida</taxon>
        <taxon>eudicotyledons</taxon>
        <taxon>Gunneridae</taxon>
        <taxon>Pentapetalae</taxon>
        <taxon>asterids</taxon>
        <taxon>lamiids</taxon>
        <taxon>Solanales</taxon>
        <taxon>Convolvulaceae</taxon>
        <taxon>Cuscuteae</taxon>
        <taxon>Cuscuta</taxon>
        <taxon>Cuscuta subgen. Grammica</taxon>
        <taxon>Cuscuta sect. Cleistogrammica</taxon>
    </lineage>
</organism>
<keyword evidence="6 10" id="KW-0812">Transmembrane</keyword>
<dbReference type="FunFam" id="1.10.357.140:FF:000011">
    <property type="entry name" value="Homogentisate phytyltransferase 1"/>
    <property type="match status" value="1"/>
</dbReference>
<name>A0A484MJH0_9ASTE</name>
<evidence type="ECO:0000313" key="11">
    <source>
        <dbReference type="EMBL" id="VFQ88194.1"/>
    </source>
</evidence>
<keyword evidence="8 10" id="KW-1133">Transmembrane helix</keyword>
<evidence type="ECO:0000256" key="9">
    <source>
        <dbReference type="ARBA" id="ARBA00023136"/>
    </source>
</evidence>
<dbReference type="InterPro" id="IPR044878">
    <property type="entry name" value="UbiA_sf"/>
</dbReference>
<protein>
    <recommendedName>
        <fullName evidence="13">Homogentisate phytyltransferase</fullName>
    </recommendedName>
</protein>
<dbReference type="AlphaFoldDB" id="A0A484MJH0"/>
<comment type="similarity">
    <text evidence="2">Belongs to the UbiA prenyltransferase family.</text>
</comment>
<dbReference type="Pfam" id="PF01040">
    <property type="entry name" value="UbiA"/>
    <property type="match status" value="1"/>
</dbReference>
<evidence type="ECO:0000256" key="2">
    <source>
        <dbReference type="ARBA" id="ARBA00005985"/>
    </source>
</evidence>
<keyword evidence="9 10" id="KW-0472">Membrane</keyword>
<keyword evidence="12" id="KW-1185">Reference proteome</keyword>
<dbReference type="PANTHER" id="PTHR43009">
    <property type="entry name" value="HOMOGENTISATE SOLANESYLTRANSFERASE, CHLOROPLASTIC"/>
    <property type="match status" value="1"/>
</dbReference>
<feature type="transmembrane region" description="Helical" evidence="10">
    <location>
        <begin position="272"/>
        <end position="289"/>
    </location>
</feature>
<evidence type="ECO:0000256" key="7">
    <source>
        <dbReference type="ARBA" id="ARBA00022946"/>
    </source>
</evidence>
<dbReference type="Proteomes" id="UP000595140">
    <property type="component" value="Unassembled WGS sequence"/>
</dbReference>
<dbReference type="PANTHER" id="PTHR43009:SF6">
    <property type="entry name" value="HOMOGENTISATE PHYTYLTRANSFERASE 1, CHLOROPLASTIC"/>
    <property type="match status" value="1"/>
</dbReference>
<keyword evidence="7" id="KW-0809">Transit peptide</keyword>
<evidence type="ECO:0000256" key="3">
    <source>
        <dbReference type="ARBA" id="ARBA00022528"/>
    </source>
</evidence>